<dbReference type="AlphaFoldDB" id="A0A5N0E979"/>
<accession>A0A5N0E979</accession>
<evidence type="ECO:0000259" key="3">
    <source>
        <dbReference type="PROSITE" id="PS51459"/>
    </source>
</evidence>
<keyword evidence="2" id="KW-0547">Nucleotide-binding</keyword>
<protein>
    <submittedName>
        <fullName evidence="4">Fic family protein</fullName>
    </submittedName>
</protein>
<gene>
    <name evidence="4" type="ORF">F3087_25530</name>
</gene>
<dbReference type="Gene3D" id="1.10.3290.10">
    <property type="entry name" value="Fido-like domain"/>
    <property type="match status" value="1"/>
</dbReference>
<organism evidence="4 5">
    <name type="scientific">Nocardia colli</name>
    <dbReference type="NCBI Taxonomy" id="2545717"/>
    <lineage>
        <taxon>Bacteria</taxon>
        <taxon>Bacillati</taxon>
        <taxon>Actinomycetota</taxon>
        <taxon>Actinomycetes</taxon>
        <taxon>Mycobacteriales</taxon>
        <taxon>Nocardiaceae</taxon>
        <taxon>Nocardia</taxon>
    </lineage>
</organism>
<dbReference type="GO" id="GO:0005524">
    <property type="term" value="F:ATP binding"/>
    <property type="evidence" value="ECO:0007669"/>
    <property type="project" value="UniProtKB-KW"/>
</dbReference>
<feature type="active site" evidence="1">
    <location>
        <position position="231"/>
    </location>
</feature>
<proteinExistence type="predicted"/>
<dbReference type="InterPro" id="IPR040198">
    <property type="entry name" value="Fido_containing"/>
</dbReference>
<reference evidence="4 5" key="1">
    <citation type="submission" date="2019-09" db="EMBL/GenBank/DDBJ databases">
        <authorList>
            <person name="Wang X."/>
        </authorList>
    </citation>
    <scope>NUCLEOTIDE SEQUENCE [LARGE SCALE GENOMIC DNA]</scope>
    <source>
        <strain evidence="4 5">CICC 11023</strain>
    </source>
</reference>
<feature type="binding site" evidence="2">
    <location>
        <begin position="235"/>
        <end position="242"/>
    </location>
    <ligand>
        <name>ATP</name>
        <dbReference type="ChEBI" id="CHEBI:30616"/>
    </ligand>
</feature>
<dbReference type="Pfam" id="PF02661">
    <property type="entry name" value="Fic"/>
    <property type="match status" value="1"/>
</dbReference>
<keyword evidence="2" id="KW-0067">ATP-binding</keyword>
<evidence type="ECO:0000313" key="5">
    <source>
        <dbReference type="Proteomes" id="UP000323876"/>
    </source>
</evidence>
<dbReference type="PANTHER" id="PTHR13504:SF38">
    <property type="entry name" value="FIDO DOMAIN-CONTAINING PROTEIN"/>
    <property type="match status" value="1"/>
</dbReference>
<dbReference type="EMBL" id="VXLC01000014">
    <property type="protein sequence ID" value="KAA8885988.1"/>
    <property type="molecule type" value="Genomic_DNA"/>
</dbReference>
<dbReference type="PROSITE" id="PS51459">
    <property type="entry name" value="FIDO"/>
    <property type="match status" value="1"/>
</dbReference>
<evidence type="ECO:0000256" key="1">
    <source>
        <dbReference type="PIRSR" id="PIRSR640198-1"/>
    </source>
</evidence>
<comment type="caution">
    <text evidence="4">The sequence shown here is derived from an EMBL/GenBank/DDBJ whole genome shotgun (WGS) entry which is preliminary data.</text>
</comment>
<name>A0A5N0E979_9NOCA</name>
<feature type="domain" description="Fido" evidence="3">
    <location>
        <begin position="147"/>
        <end position="295"/>
    </location>
</feature>
<dbReference type="InterPro" id="IPR036597">
    <property type="entry name" value="Fido-like_dom_sf"/>
</dbReference>
<dbReference type="OrthoDB" id="9813719at2"/>
<dbReference type="PANTHER" id="PTHR13504">
    <property type="entry name" value="FIDO DOMAIN-CONTAINING PROTEIN DDB_G0283145"/>
    <property type="match status" value="1"/>
</dbReference>
<sequence>MANDPAAPLWPAVEYEDRPWAVRNAYVSRTQLRKHAGPYAAAVLPAIADAVVALPAGLLAEAEESANQLARFDAHVSAALGTDCELGPMSAVLLRTESAASSQIENLTVGARQLALAELGKHTNRNARIVTANVRAMEAAVELSRTVDAETLLTMHHALLESSSPDHAGRWRTEQVWIGGSNIGPHLADFVPPHHERIPDAIADLVGFVRRDDIPLVVQVALAHAQFETIHPFIDGNGRTGRAVVHAMLRGKGLTRHVTVPISAGLLVNTAAYFDALNQYRAGDPAPIVRQFVDAVFFAIGSGTDLVEQLSSIRAEYREKTTARSDSIAWRVIDLLVAQPVIDNAYLTRIFEVSDVAAQRAIDRLVESGVLHEVSQRSRNRVWQADDILTALDDFAAGIRRVRG</sequence>
<dbReference type="InterPro" id="IPR003812">
    <property type="entry name" value="Fido"/>
</dbReference>
<dbReference type="SUPFAM" id="SSF140931">
    <property type="entry name" value="Fic-like"/>
    <property type="match status" value="1"/>
</dbReference>
<dbReference type="Proteomes" id="UP000323876">
    <property type="component" value="Unassembled WGS sequence"/>
</dbReference>
<evidence type="ECO:0000313" key="4">
    <source>
        <dbReference type="EMBL" id="KAA8885988.1"/>
    </source>
</evidence>
<evidence type="ECO:0000256" key="2">
    <source>
        <dbReference type="PIRSR" id="PIRSR640198-2"/>
    </source>
</evidence>
<keyword evidence="5" id="KW-1185">Reference proteome</keyword>